<name>A0A7Y0ABR9_9BACT</name>
<dbReference type="EMBL" id="JABBGH010000001">
    <property type="protein sequence ID" value="NML64435.1"/>
    <property type="molecule type" value="Genomic_DNA"/>
</dbReference>
<evidence type="ECO:0000313" key="2">
    <source>
        <dbReference type="EMBL" id="NML64435.1"/>
    </source>
</evidence>
<reference evidence="2 3" key="1">
    <citation type="submission" date="2020-04" db="EMBL/GenBank/DDBJ databases">
        <title>Hymenobacter polaris sp. nov., isolated from Arctic soil.</title>
        <authorList>
            <person name="Dahal R.H."/>
        </authorList>
    </citation>
    <scope>NUCLEOTIDE SEQUENCE [LARGE SCALE GENOMIC DNA]</scope>
    <source>
        <strain evidence="2 3">RP-2-7</strain>
    </source>
</reference>
<organism evidence="2 3">
    <name type="scientific">Hymenobacter polaris</name>
    <dbReference type="NCBI Taxonomy" id="2682546"/>
    <lineage>
        <taxon>Bacteria</taxon>
        <taxon>Pseudomonadati</taxon>
        <taxon>Bacteroidota</taxon>
        <taxon>Cytophagia</taxon>
        <taxon>Cytophagales</taxon>
        <taxon>Hymenobacteraceae</taxon>
        <taxon>Hymenobacter</taxon>
    </lineage>
</organism>
<dbReference type="Proteomes" id="UP000559626">
    <property type="component" value="Unassembled WGS sequence"/>
</dbReference>
<evidence type="ECO:0000313" key="3">
    <source>
        <dbReference type="Proteomes" id="UP000559626"/>
    </source>
</evidence>
<evidence type="ECO:0000256" key="1">
    <source>
        <dbReference type="ARBA" id="ARBA00023172"/>
    </source>
</evidence>
<gene>
    <name evidence="2" type="ORF">HHL22_04375</name>
</gene>
<keyword evidence="1" id="KW-0233">DNA recombination</keyword>
<dbReference type="GO" id="GO:0015074">
    <property type="term" value="P:DNA integration"/>
    <property type="evidence" value="ECO:0007669"/>
    <property type="project" value="InterPro"/>
</dbReference>
<dbReference type="GO" id="GO:0006310">
    <property type="term" value="P:DNA recombination"/>
    <property type="evidence" value="ECO:0007669"/>
    <property type="project" value="UniProtKB-KW"/>
</dbReference>
<dbReference type="SUPFAM" id="SSF56349">
    <property type="entry name" value="DNA breaking-rejoining enzymes"/>
    <property type="match status" value="1"/>
</dbReference>
<dbReference type="RefSeq" id="WP_169529734.1">
    <property type="nucleotide sequence ID" value="NZ_JABBGH010000001.1"/>
</dbReference>
<dbReference type="GO" id="GO:0003677">
    <property type="term" value="F:DNA binding"/>
    <property type="evidence" value="ECO:0007669"/>
    <property type="project" value="InterPro"/>
</dbReference>
<dbReference type="Gene3D" id="1.10.443.10">
    <property type="entry name" value="Intergrase catalytic core"/>
    <property type="match status" value="1"/>
</dbReference>
<accession>A0A7Y0ABR9</accession>
<dbReference type="InterPro" id="IPR013762">
    <property type="entry name" value="Integrase-like_cat_sf"/>
</dbReference>
<dbReference type="AlphaFoldDB" id="A0A7Y0ABR9"/>
<comment type="caution">
    <text evidence="2">The sequence shown here is derived from an EMBL/GenBank/DDBJ whole genome shotgun (WGS) entry which is preliminary data.</text>
</comment>
<proteinExistence type="predicted"/>
<sequence>MRGDACQAVCNEVETPRLCQLRLAPSYVGVDALSQDELLRIAAIDFETPATIGYLAAAFPELPPHTGRGGRGELTSAAHAERCRWARDLFLLCTYTSPRHGDAATLGWQHVHPEQRLIKNLLSKTDIVALIPYLDDDVFRPVALLESYRPLGLATCLPFVRDPWLYLPHVAVLARLTRLKLGLHVGRKTYATLKVYQGVPKSLVMLATGHQTEAQFNEYLGINEAELLASHEQTARRVKAA</sequence>
<keyword evidence="3" id="KW-1185">Reference proteome</keyword>
<protein>
    <submittedName>
        <fullName evidence="2">Uncharacterized protein</fullName>
    </submittedName>
</protein>
<dbReference type="InterPro" id="IPR011010">
    <property type="entry name" value="DNA_brk_join_enz"/>
</dbReference>